<protein>
    <submittedName>
        <fullName evidence="2">Uncharacterized protein</fullName>
    </submittedName>
</protein>
<evidence type="ECO:0000313" key="2">
    <source>
        <dbReference type="EMBL" id="GBM48437.1"/>
    </source>
</evidence>
<feature type="compositionally biased region" description="Basic and acidic residues" evidence="1">
    <location>
        <begin position="33"/>
        <end position="44"/>
    </location>
</feature>
<feature type="region of interest" description="Disordered" evidence="1">
    <location>
        <begin position="1"/>
        <end position="73"/>
    </location>
</feature>
<name>A0A4Y2G5C8_ARAVE</name>
<dbReference type="EMBL" id="BGPR01001216">
    <property type="protein sequence ID" value="GBM48437.1"/>
    <property type="molecule type" value="Genomic_DNA"/>
</dbReference>
<sequence length="93" mass="10679">MFPIRKSHGAMREKRKDKSNLCDNIGLGAGQITKERKPPSERHSTQPSASSNSRMEFQEIPDPPADNITVSRTSWMRMPSRFLQEYQKSTRNS</sequence>
<reference evidence="2 3" key="1">
    <citation type="journal article" date="2019" name="Sci. Rep.">
        <title>Orb-weaving spider Araneus ventricosus genome elucidates the spidroin gene catalogue.</title>
        <authorList>
            <person name="Kono N."/>
            <person name="Nakamura H."/>
            <person name="Ohtoshi R."/>
            <person name="Moran D.A.P."/>
            <person name="Shinohara A."/>
            <person name="Yoshida Y."/>
            <person name="Fujiwara M."/>
            <person name="Mori M."/>
            <person name="Tomita M."/>
            <person name="Arakawa K."/>
        </authorList>
    </citation>
    <scope>NUCLEOTIDE SEQUENCE [LARGE SCALE GENOMIC DNA]</scope>
</reference>
<evidence type="ECO:0000256" key="1">
    <source>
        <dbReference type="SAM" id="MobiDB-lite"/>
    </source>
</evidence>
<feature type="compositionally biased region" description="Polar residues" evidence="1">
    <location>
        <begin position="45"/>
        <end position="55"/>
    </location>
</feature>
<keyword evidence="3" id="KW-1185">Reference proteome</keyword>
<accession>A0A4Y2G5C8</accession>
<gene>
    <name evidence="2" type="ORF">AVEN_98979_1</name>
</gene>
<comment type="caution">
    <text evidence="2">The sequence shown here is derived from an EMBL/GenBank/DDBJ whole genome shotgun (WGS) entry which is preliminary data.</text>
</comment>
<dbReference type="AlphaFoldDB" id="A0A4Y2G5C8"/>
<proteinExistence type="predicted"/>
<feature type="compositionally biased region" description="Basic and acidic residues" evidence="1">
    <location>
        <begin position="10"/>
        <end position="20"/>
    </location>
</feature>
<evidence type="ECO:0000313" key="3">
    <source>
        <dbReference type="Proteomes" id="UP000499080"/>
    </source>
</evidence>
<dbReference type="Proteomes" id="UP000499080">
    <property type="component" value="Unassembled WGS sequence"/>
</dbReference>
<organism evidence="2 3">
    <name type="scientific">Araneus ventricosus</name>
    <name type="common">Orbweaver spider</name>
    <name type="synonym">Epeira ventricosa</name>
    <dbReference type="NCBI Taxonomy" id="182803"/>
    <lineage>
        <taxon>Eukaryota</taxon>
        <taxon>Metazoa</taxon>
        <taxon>Ecdysozoa</taxon>
        <taxon>Arthropoda</taxon>
        <taxon>Chelicerata</taxon>
        <taxon>Arachnida</taxon>
        <taxon>Araneae</taxon>
        <taxon>Araneomorphae</taxon>
        <taxon>Entelegynae</taxon>
        <taxon>Araneoidea</taxon>
        <taxon>Araneidae</taxon>
        <taxon>Araneus</taxon>
    </lineage>
</organism>